<dbReference type="GO" id="GO:0003824">
    <property type="term" value="F:catalytic activity"/>
    <property type="evidence" value="ECO:0007669"/>
    <property type="project" value="InterPro"/>
</dbReference>
<evidence type="ECO:0000313" key="2">
    <source>
        <dbReference type="EMBL" id="KAK4352129.1"/>
    </source>
</evidence>
<dbReference type="Gene3D" id="3.60.10.10">
    <property type="entry name" value="Endonuclease/exonuclease/phosphatase"/>
    <property type="match status" value="1"/>
</dbReference>
<evidence type="ECO:0000313" key="3">
    <source>
        <dbReference type="Proteomes" id="UP001291623"/>
    </source>
</evidence>
<dbReference type="AlphaFoldDB" id="A0AAE1RJ67"/>
<keyword evidence="3" id="KW-1185">Reference proteome</keyword>
<evidence type="ECO:0000259" key="1">
    <source>
        <dbReference type="Pfam" id="PF03372"/>
    </source>
</evidence>
<dbReference type="Pfam" id="PF03372">
    <property type="entry name" value="Exo_endo_phos"/>
    <property type="match status" value="1"/>
</dbReference>
<dbReference type="EMBL" id="JAVYJV010000015">
    <property type="protein sequence ID" value="KAK4352129.1"/>
    <property type="molecule type" value="Genomic_DNA"/>
</dbReference>
<feature type="domain" description="Endonuclease/exonuclease/phosphatase" evidence="1">
    <location>
        <begin position="1"/>
        <end position="86"/>
    </location>
</feature>
<dbReference type="Proteomes" id="UP001291623">
    <property type="component" value="Unassembled WGS sequence"/>
</dbReference>
<comment type="caution">
    <text evidence="2">The sequence shown here is derived from an EMBL/GenBank/DDBJ whole genome shotgun (WGS) entry which is preliminary data.</text>
</comment>
<accession>A0AAE1RJ67</accession>
<organism evidence="2 3">
    <name type="scientific">Anisodus tanguticus</name>
    <dbReference type="NCBI Taxonomy" id="243964"/>
    <lineage>
        <taxon>Eukaryota</taxon>
        <taxon>Viridiplantae</taxon>
        <taxon>Streptophyta</taxon>
        <taxon>Embryophyta</taxon>
        <taxon>Tracheophyta</taxon>
        <taxon>Spermatophyta</taxon>
        <taxon>Magnoliopsida</taxon>
        <taxon>eudicotyledons</taxon>
        <taxon>Gunneridae</taxon>
        <taxon>Pentapetalae</taxon>
        <taxon>asterids</taxon>
        <taxon>lamiids</taxon>
        <taxon>Solanales</taxon>
        <taxon>Solanaceae</taxon>
        <taxon>Solanoideae</taxon>
        <taxon>Hyoscyameae</taxon>
        <taxon>Anisodus</taxon>
    </lineage>
</organism>
<dbReference type="PANTHER" id="PTHR33710:SF64">
    <property type="entry name" value="ENDONUCLEASE_EXONUCLEASE_PHOSPHATASE DOMAIN-CONTAINING PROTEIN"/>
    <property type="match status" value="1"/>
</dbReference>
<protein>
    <recommendedName>
        <fullName evidence="1">Endonuclease/exonuclease/phosphatase domain-containing protein</fullName>
    </recommendedName>
</protein>
<name>A0AAE1RJ67_9SOLA</name>
<sequence length="196" mass="22166">MGDFNTIMSNDERCNMAPITNYDTKDLVNCCHELGLADMNSTGCSFTFSRAGKFSKLDRALISGPWLQAGWYSHAIFRPSGTFSDHSPCLISIFDHTVRSNRPFKFFNMWSQHPIFDQTSMLSKQRRHNFFVAGVTDVTRSKLFDAFSAINAKRPRAVNPEMMVPVRGIKKDLTLGCFCRSSQPRGLDTLCSNKCQ</sequence>
<dbReference type="PANTHER" id="PTHR33710">
    <property type="entry name" value="BNAC02G09200D PROTEIN"/>
    <property type="match status" value="1"/>
</dbReference>
<gene>
    <name evidence="2" type="ORF">RND71_027647</name>
</gene>
<proteinExistence type="predicted"/>
<reference evidence="2" key="1">
    <citation type="submission" date="2023-12" db="EMBL/GenBank/DDBJ databases">
        <title>Genome assembly of Anisodus tanguticus.</title>
        <authorList>
            <person name="Wang Y.-J."/>
        </authorList>
    </citation>
    <scope>NUCLEOTIDE SEQUENCE</scope>
    <source>
        <strain evidence="2">KB-2021</strain>
        <tissue evidence="2">Leaf</tissue>
    </source>
</reference>
<dbReference type="InterPro" id="IPR036691">
    <property type="entry name" value="Endo/exonu/phosph_ase_sf"/>
</dbReference>
<dbReference type="InterPro" id="IPR005135">
    <property type="entry name" value="Endo/exonuclease/phosphatase"/>
</dbReference>
<dbReference type="SUPFAM" id="SSF56219">
    <property type="entry name" value="DNase I-like"/>
    <property type="match status" value="1"/>
</dbReference>